<feature type="compositionally biased region" description="Basic and acidic residues" evidence="1">
    <location>
        <begin position="190"/>
        <end position="217"/>
    </location>
</feature>
<feature type="compositionally biased region" description="Polar residues" evidence="1">
    <location>
        <begin position="310"/>
        <end position="333"/>
    </location>
</feature>
<keyword evidence="4" id="KW-1185">Reference proteome</keyword>
<reference evidence="3 4" key="1">
    <citation type="journal article" date="2012" name="PLoS Pathog.">
        <title>The genome of the obligate intracellular parasite Trachipleistophora hominis: new insights into microsporidian genome dynamics and reductive evolution.</title>
        <authorList>
            <person name="Heinz E."/>
            <person name="Williams T.A."/>
            <person name="Nakjang S."/>
            <person name="Noel C.J."/>
            <person name="Swan D.C."/>
            <person name="Goldberg A.V."/>
            <person name="Harris S.R."/>
            <person name="Weinmaier T."/>
            <person name="Markert S."/>
            <person name="Becher D."/>
            <person name="Bernhardt J."/>
            <person name="Dagan T."/>
            <person name="Hacker C."/>
            <person name="Lucocq J.M."/>
            <person name="Schweder T."/>
            <person name="Rattei T."/>
            <person name="Hall N."/>
            <person name="Hirt R.P."/>
            <person name="Embley T.M."/>
        </authorList>
    </citation>
    <scope>NUCLEOTIDE SEQUENCE [LARGE SCALE GENOMIC DNA]</scope>
</reference>
<feature type="compositionally biased region" description="Polar residues" evidence="1">
    <location>
        <begin position="623"/>
        <end position="633"/>
    </location>
</feature>
<evidence type="ECO:0000313" key="4">
    <source>
        <dbReference type="Proteomes" id="UP000011185"/>
    </source>
</evidence>
<keyword evidence="2" id="KW-1133">Transmembrane helix</keyword>
<keyword evidence="2" id="KW-0472">Membrane</keyword>
<feature type="region of interest" description="Disordered" evidence="1">
    <location>
        <begin position="158"/>
        <end position="359"/>
    </location>
</feature>
<feature type="compositionally biased region" description="Basic and acidic residues" evidence="1">
    <location>
        <begin position="158"/>
        <end position="182"/>
    </location>
</feature>
<feature type="compositionally biased region" description="Basic and acidic residues" evidence="1">
    <location>
        <begin position="226"/>
        <end position="253"/>
    </location>
</feature>
<feature type="compositionally biased region" description="Polar residues" evidence="1">
    <location>
        <begin position="254"/>
        <end position="269"/>
    </location>
</feature>
<evidence type="ECO:0000256" key="1">
    <source>
        <dbReference type="SAM" id="MobiDB-lite"/>
    </source>
</evidence>
<feature type="transmembrane region" description="Helical" evidence="2">
    <location>
        <begin position="63"/>
        <end position="81"/>
    </location>
</feature>
<dbReference type="InParanoid" id="L7K0I2"/>
<sequence length="653" mass="72911">MSIPSSLREYFLGPTLTFHHQKTIMSTLYSQLNNPRFFRLVVVVTLISFIALIVRVVRLKRQTGLLPFVMGGILIYSGFCLERSFRVGMLMEVGGSKWRDVIGVGGIRNSYVREKILYLFRRPKEDNVGKETVNDEKESAGREKVIEPGSINEEKIVETESMSKEKMIEDKKEENKIDEKTKGSKNGKNVTDEKVVTDEINGDKEDVKTNLKVKNDPLKGTNENETNDKARKDKMSDEIERSDKKGKDNHESTDAQNMKENTGTDSGTMNEEKLTIVNKTNGKGADIINERQNVQKSGVLRNKASENFPKISNSPPGGAPMSSSQPGNATSPAETVDSDLKNGDAPQETAETQSNKKTVYNDTLEQQEFLTSLKQTMLHKENALNRIKVLLSSLKKTRKYVTEDLKLFEDNFENFLKASAEVSDVLSNADISPELYKIDMHELKKDVWERIGVVDVLEGFLRITKGPRIIPKGDLTGSTKFYFENGDHLKEIYGLNDKSSVFNASLKENVNLVPSTISNTVISTNTDNKDNINLLPSLGLENNAVNTIDTGLKDRVMNLLPSLGLRSNALVKTFGANLKQNMVNLLPGRATNNPKLNNKPFSALLNTGIRRSAMYEPPETADLSATSLSNNKFETQKTKIGSRHSTCKKRKTS</sequence>
<evidence type="ECO:0000256" key="2">
    <source>
        <dbReference type="SAM" id="Phobius"/>
    </source>
</evidence>
<keyword evidence="2" id="KW-0812">Transmembrane</keyword>
<dbReference type="STRING" id="72359.L7K0I2"/>
<name>L7K0I2_TRAHO</name>
<feature type="compositionally biased region" description="Basic residues" evidence="1">
    <location>
        <begin position="640"/>
        <end position="653"/>
    </location>
</feature>
<dbReference type="VEuPathDB" id="MicrosporidiaDB:THOM_0216"/>
<dbReference type="EMBL" id="JH993814">
    <property type="protein sequence ID" value="ELQ76777.1"/>
    <property type="molecule type" value="Genomic_DNA"/>
</dbReference>
<dbReference type="HOGENOM" id="CLU_419892_0_0_1"/>
<accession>L7K0I2</accession>
<feature type="compositionally biased region" description="Polar residues" evidence="1">
    <location>
        <begin position="349"/>
        <end position="359"/>
    </location>
</feature>
<dbReference type="Proteomes" id="UP000011185">
    <property type="component" value="Unassembled WGS sequence"/>
</dbReference>
<feature type="transmembrane region" description="Helical" evidence="2">
    <location>
        <begin position="37"/>
        <end position="57"/>
    </location>
</feature>
<proteinExistence type="predicted"/>
<dbReference type="OMA" id="CLERSFR"/>
<evidence type="ECO:0000313" key="3">
    <source>
        <dbReference type="EMBL" id="ELQ76777.1"/>
    </source>
</evidence>
<dbReference type="AlphaFoldDB" id="L7K0I2"/>
<protein>
    <submittedName>
        <fullName evidence="3">Uncharacterized protein</fullName>
    </submittedName>
</protein>
<gene>
    <name evidence="3" type="ORF">THOM_0216</name>
</gene>
<organism evidence="3 4">
    <name type="scientific">Trachipleistophora hominis</name>
    <name type="common">Microsporidian parasite</name>
    <dbReference type="NCBI Taxonomy" id="72359"/>
    <lineage>
        <taxon>Eukaryota</taxon>
        <taxon>Fungi</taxon>
        <taxon>Fungi incertae sedis</taxon>
        <taxon>Microsporidia</taxon>
        <taxon>Pleistophoridae</taxon>
        <taxon>Trachipleistophora</taxon>
    </lineage>
</organism>
<feature type="region of interest" description="Disordered" evidence="1">
    <location>
        <begin position="618"/>
        <end position="653"/>
    </location>
</feature>